<organism evidence="1 2">
    <name type="scientific">Akanthomyces muscarius</name>
    <name type="common">Entomopathogenic fungus</name>
    <name type="synonym">Lecanicillium muscarium</name>
    <dbReference type="NCBI Taxonomy" id="2231603"/>
    <lineage>
        <taxon>Eukaryota</taxon>
        <taxon>Fungi</taxon>
        <taxon>Dikarya</taxon>
        <taxon>Ascomycota</taxon>
        <taxon>Pezizomycotina</taxon>
        <taxon>Sordariomycetes</taxon>
        <taxon>Hypocreomycetidae</taxon>
        <taxon>Hypocreales</taxon>
        <taxon>Cordycipitaceae</taxon>
        <taxon>Akanthomyces</taxon>
    </lineage>
</organism>
<protein>
    <submittedName>
        <fullName evidence="1">Uncharacterized protein</fullName>
    </submittedName>
</protein>
<reference evidence="1" key="1">
    <citation type="journal article" date="2023" name="Access Microbiol">
        <title>De-novo genome assembly for Akanthomyces muscarius, a biocontrol agent of insect agricultural pests.</title>
        <authorList>
            <person name="Erdos Z."/>
            <person name="Studholme D.J."/>
            <person name="Raymond B."/>
            <person name="Sharma M."/>
        </authorList>
    </citation>
    <scope>NUCLEOTIDE SEQUENCE</scope>
    <source>
        <strain evidence="1">Ve6</strain>
    </source>
</reference>
<evidence type="ECO:0000313" key="2">
    <source>
        <dbReference type="Proteomes" id="UP001144673"/>
    </source>
</evidence>
<name>A0A9W8QK58_AKAMU</name>
<keyword evidence="2" id="KW-1185">Reference proteome</keyword>
<dbReference type="Proteomes" id="UP001144673">
    <property type="component" value="Unassembled WGS sequence"/>
</dbReference>
<gene>
    <name evidence="1" type="ORF">LMH87_007640</name>
</gene>
<sequence length="283" mass="31383">MAQLEKTLFRWPNVNIFPPDPDGPLGLGSILTKVSEPRFPLNRGNIHPLCSYPVRVKKNFLVKDKQDNNGVVRLWLRVLDILGIGASTTLGRIQSQEQTFVLETLEIRSFDPSVQYLKEALTASPEIQTYIAEKRHIALFRTPVTFFIVTDIVLAKAGGCFAHVAQARTEAAVSGGLSFDLDFDPGSRVKVGADVDITQCAGHEVRLDLDPGAIIAYGVQKVVFGRRITIKPYGKDAFMSRDGDQDDRDVLCDEQDSSVSLDELSEADMDDAKELMIQHAFNF</sequence>
<dbReference type="GeneID" id="80894799"/>
<evidence type="ECO:0000313" key="1">
    <source>
        <dbReference type="EMBL" id="KAJ4161610.1"/>
    </source>
</evidence>
<dbReference type="KEGG" id="amus:LMH87_007640"/>
<dbReference type="EMBL" id="JAJHUN010000002">
    <property type="protein sequence ID" value="KAJ4161610.1"/>
    <property type="molecule type" value="Genomic_DNA"/>
</dbReference>
<proteinExistence type="predicted"/>
<dbReference type="AlphaFoldDB" id="A0A9W8QK58"/>
<accession>A0A9W8QK58</accession>
<dbReference type="RefSeq" id="XP_056057994.1">
    <property type="nucleotide sequence ID" value="XM_056199556.1"/>
</dbReference>
<comment type="caution">
    <text evidence="1">The sequence shown here is derived from an EMBL/GenBank/DDBJ whole genome shotgun (WGS) entry which is preliminary data.</text>
</comment>